<dbReference type="GO" id="GO:0006355">
    <property type="term" value="P:regulation of DNA-templated transcription"/>
    <property type="evidence" value="ECO:0007669"/>
    <property type="project" value="UniProtKB-UniRule"/>
</dbReference>
<dbReference type="InterPro" id="IPR006564">
    <property type="entry name" value="Znf_PMZ"/>
</dbReference>
<dbReference type="PROSITE" id="PS50966">
    <property type="entry name" value="ZF_SWIM"/>
    <property type="match status" value="1"/>
</dbReference>
<keyword evidence="2 6" id="KW-0479">Metal-binding</keyword>
<dbReference type="AlphaFoldDB" id="A0A6P5FRS8"/>
<dbReference type="InterPro" id="IPR004330">
    <property type="entry name" value="FAR1_DNA_bnd_dom"/>
</dbReference>
<evidence type="ECO:0000313" key="11">
    <source>
        <dbReference type="RefSeq" id="XP_020096208.1"/>
    </source>
</evidence>
<evidence type="ECO:0000256" key="4">
    <source>
        <dbReference type="ARBA" id="ARBA00022833"/>
    </source>
</evidence>
<dbReference type="OrthoDB" id="747268at2759"/>
<dbReference type="GO" id="GO:0008270">
    <property type="term" value="F:zinc ion binding"/>
    <property type="evidence" value="ECO:0007669"/>
    <property type="project" value="UniProtKB-UniRule"/>
</dbReference>
<dbReference type="Pfam" id="PF04434">
    <property type="entry name" value="SWIM"/>
    <property type="match status" value="1"/>
</dbReference>
<dbReference type="Pfam" id="PF03101">
    <property type="entry name" value="FAR1"/>
    <property type="match status" value="1"/>
</dbReference>
<dbReference type="InterPro" id="IPR007527">
    <property type="entry name" value="Znf_SWIM"/>
</dbReference>
<protein>
    <recommendedName>
        <fullName evidence="6">Protein FAR1-RELATED SEQUENCE</fullName>
    </recommendedName>
</protein>
<dbReference type="RefSeq" id="XP_020096208.1">
    <property type="nucleotide sequence ID" value="XM_020240619.1"/>
</dbReference>
<comment type="similarity">
    <text evidence="1 6">Belongs to the FHY3/FAR1 family.</text>
</comment>
<dbReference type="Proteomes" id="UP000515123">
    <property type="component" value="Linkage group 9"/>
</dbReference>
<evidence type="ECO:0000256" key="3">
    <source>
        <dbReference type="ARBA" id="ARBA00022771"/>
    </source>
</evidence>
<feature type="domain" description="SWIM-type" evidence="9">
    <location>
        <begin position="563"/>
        <end position="599"/>
    </location>
</feature>
<keyword evidence="4 6" id="KW-0862">Zinc</keyword>
<sequence>MRIACCMLVHYCLLCTHVKFACRKPMEDQSSESSKEDSETEHIGDEIQCQVGSGKNNPANSDTELIPKLGMVFGSEEEALQFYMGYAYRTGFGIVRRSNNTIEGYVYRTTFICHKGGKSRVKKEITRPPRKQASKTGCKAKMIIKDHHFQNRWEVVVVELEHNHPLEPNIVKFMNCFKKSPFFGKKQLLIGDSKDAPPSNSVDAVSVQGSSTQRDSRIEIGNIRKLELEEGDLEVLLSYFDKMQDQNPYFFYSLDMNEEGQLRNVFWADARSRGSYSYYGDVVKVSVANFTDLSNVLFITFTGVNHHGQEVLLACGLVTDRTFQTYTWLFNKFLRCMNDRPPNAIITDHCRNIVTAIRKVFPHVQHRFCLWSILKALPEKLRGVEEMEAIGLKFQRVVYDSLLIPDFEKEWQEMIGQFKLEGNEWFSNLYEIREHWAPVFVKDTFWAGMSITERGDSISSVSDGWSTSKTSLQMFLERYDDGIKSIFEKEAYEEFRSIQMRPQLLTGFPFEEQVSRVYTVSIFEKFQCEVKHLFQVSSNVLNRSGSVVSYVVTEFVNGKKIDYRVAYDNVEDDIWCICRSFQHRGILCRHALSVLRQELVMLIPSKYIITRWRNDFKRLQASIASPFVAPTQELGSFDDLYRHTHRYFLEIVEIGATNLGSKEYALSMMKEVKDKVIAFEKSLRDQRINSEIGSTGYSYNPINEDFADDRPPAIVNTKGWEPSQAHSKGRSRKKKPTGLRGAVLNPLNKNKTTSERKRRNTSSNLNPRNNDTTMNNDAHVQHEQLHEGWALPPSGTQESFPYGVETISFDLSQYNAARNFQWPESSRFRIFWKEP</sequence>
<dbReference type="InterPro" id="IPR018289">
    <property type="entry name" value="MULE_transposase_dom"/>
</dbReference>
<evidence type="ECO:0000256" key="8">
    <source>
        <dbReference type="SAM" id="SignalP"/>
    </source>
</evidence>
<evidence type="ECO:0000259" key="9">
    <source>
        <dbReference type="PROSITE" id="PS50966"/>
    </source>
</evidence>
<comment type="subcellular location">
    <subcellularLocation>
        <location evidence="6">Nucleus</location>
    </subcellularLocation>
</comment>
<feature type="region of interest" description="Disordered" evidence="7">
    <location>
        <begin position="703"/>
        <end position="775"/>
    </location>
</feature>
<gene>
    <name evidence="11" type="primary">LOC109715546</name>
</gene>
<evidence type="ECO:0000256" key="6">
    <source>
        <dbReference type="RuleBase" id="RU367018"/>
    </source>
</evidence>
<keyword evidence="3 5" id="KW-0863">Zinc-finger</keyword>
<dbReference type="GO" id="GO:0005634">
    <property type="term" value="C:nucleus"/>
    <property type="evidence" value="ECO:0007669"/>
    <property type="project" value="UniProtKB-SubCell"/>
</dbReference>
<proteinExistence type="inferred from homology"/>
<reference evidence="10" key="1">
    <citation type="journal article" date="2015" name="Nat. Genet.">
        <title>The pineapple genome and the evolution of CAM photosynthesis.</title>
        <authorList>
            <person name="Ming R."/>
            <person name="VanBuren R."/>
            <person name="Wai C.M."/>
            <person name="Tang H."/>
            <person name="Schatz M.C."/>
            <person name="Bowers J.E."/>
            <person name="Lyons E."/>
            <person name="Wang M.L."/>
            <person name="Chen J."/>
            <person name="Biggers E."/>
            <person name="Zhang J."/>
            <person name="Huang L."/>
            <person name="Zhang L."/>
            <person name="Miao W."/>
            <person name="Zhang J."/>
            <person name="Ye Z."/>
            <person name="Miao C."/>
            <person name="Lin Z."/>
            <person name="Wang H."/>
            <person name="Zhou H."/>
            <person name="Yim W.C."/>
            <person name="Priest H.D."/>
            <person name="Zheng C."/>
            <person name="Woodhouse M."/>
            <person name="Edger P.P."/>
            <person name="Guyot R."/>
            <person name="Guo H.B."/>
            <person name="Guo H."/>
            <person name="Zheng G."/>
            <person name="Singh R."/>
            <person name="Sharma A."/>
            <person name="Min X."/>
            <person name="Zheng Y."/>
            <person name="Lee H."/>
            <person name="Gurtowski J."/>
            <person name="Sedlazeck F.J."/>
            <person name="Harkess A."/>
            <person name="McKain M.R."/>
            <person name="Liao Z."/>
            <person name="Fang J."/>
            <person name="Liu J."/>
            <person name="Zhang X."/>
            <person name="Zhang Q."/>
            <person name="Hu W."/>
            <person name="Qin Y."/>
            <person name="Wang K."/>
            <person name="Chen L.Y."/>
            <person name="Shirley N."/>
            <person name="Lin Y.R."/>
            <person name="Liu L.Y."/>
            <person name="Hernandez A.G."/>
            <person name="Wright C.L."/>
            <person name="Bulone V."/>
            <person name="Tuskan G.A."/>
            <person name="Heath K."/>
            <person name="Zee F."/>
            <person name="Moore P.H."/>
            <person name="Sunkar R."/>
            <person name="Leebens-Mack J.H."/>
            <person name="Mockler T."/>
            <person name="Bennetzen J.L."/>
            <person name="Freeling M."/>
            <person name="Sankoff D."/>
            <person name="Paterson A.H."/>
            <person name="Zhu X."/>
            <person name="Yang X."/>
            <person name="Smith J.A."/>
            <person name="Cushman J.C."/>
            <person name="Paull R.E."/>
            <person name="Yu Q."/>
        </authorList>
    </citation>
    <scope>NUCLEOTIDE SEQUENCE [LARGE SCALE GENOMIC DNA]</scope>
    <source>
        <strain evidence="10">cv. F153</strain>
    </source>
</reference>
<evidence type="ECO:0000256" key="2">
    <source>
        <dbReference type="ARBA" id="ARBA00022723"/>
    </source>
</evidence>
<feature type="chain" id="PRO_5027996462" description="Protein FAR1-RELATED SEQUENCE" evidence="8">
    <location>
        <begin position="24"/>
        <end position="835"/>
    </location>
</feature>
<evidence type="ECO:0000256" key="7">
    <source>
        <dbReference type="SAM" id="MobiDB-lite"/>
    </source>
</evidence>
<evidence type="ECO:0000313" key="10">
    <source>
        <dbReference type="Proteomes" id="UP000515123"/>
    </source>
</evidence>
<dbReference type="InterPro" id="IPR031052">
    <property type="entry name" value="FHY3/FAR1"/>
</dbReference>
<dbReference type="Pfam" id="PF10551">
    <property type="entry name" value="MULE"/>
    <property type="match status" value="1"/>
</dbReference>
<keyword evidence="6" id="KW-0539">Nucleus</keyword>
<comment type="function">
    <text evidence="6">Putative transcription activator involved in regulating light control of development.</text>
</comment>
<accession>A0A6P5FRS8</accession>
<reference evidence="11" key="2">
    <citation type="submission" date="2025-08" db="UniProtKB">
        <authorList>
            <consortium name="RefSeq"/>
        </authorList>
    </citation>
    <scope>IDENTIFICATION</scope>
    <source>
        <tissue evidence="11">Leaf</tissue>
    </source>
</reference>
<evidence type="ECO:0000256" key="1">
    <source>
        <dbReference type="ARBA" id="ARBA00005889"/>
    </source>
</evidence>
<evidence type="ECO:0000256" key="5">
    <source>
        <dbReference type="PROSITE-ProRule" id="PRU00325"/>
    </source>
</evidence>
<dbReference type="SMART" id="SM00575">
    <property type="entry name" value="ZnF_PMZ"/>
    <property type="match status" value="1"/>
</dbReference>
<organism evidence="10 11">
    <name type="scientific">Ananas comosus</name>
    <name type="common">Pineapple</name>
    <name type="synonym">Ananas ananas</name>
    <dbReference type="NCBI Taxonomy" id="4615"/>
    <lineage>
        <taxon>Eukaryota</taxon>
        <taxon>Viridiplantae</taxon>
        <taxon>Streptophyta</taxon>
        <taxon>Embryophyta</taxon>
        <taxon>Tracheophyta</taxon>
        <taxon>Spermatophyta</taxon>
        <taxon>Magnoliopsida</taxon>
        <taxon>Liliopsida</taxon>
        <taxon>Poales</taxon>
        <taxon>Bromeliaceae</taxon>
        <taxon>Bromelioideae</taxon>
        <taxon>Ananas</taxon>
    </lineage>
</organism>
<dbReference type="PANTHER" id="PTHR31669">
    <property type="entry name" value="PROTEIN FAR1-RELATED SEQUENCE 10-RELATED"/>
    <property type="match status" value="1"/>
</dbReference>
<dbReference type="GeneID" id="109715546"/>
<feature type="compositionally biased region" description="Polar residues" evidence="7">
    <location>
        <begin position="761"/>
        <end position="775"/>
    </location>
</feature>
<dbReference type="PANTHER" id="PTHR31669:SF167">
    <property type="entry name" value="PROTEIN FAR1-RELATED SEQUENCE"/>
    <property type="match status" value="1"/>
</dbReference>
<name>A0A6P5FRS8_ANACO</name>
<keyword evidence="10" id="KW-1185">Reference proteome</keyword>
<keyword evidence="8" id="KW-0732">Signal</keyword>
<feature type="signal peptide" evidence="8">
    <location>
        <begin position="1"/>
        <end position="23"/>
    </location>
</feature>
<feature type="compositionally biased region" description="Basic residues" evidence="7">
    <location>
        <begin position="727"/>
        <end position="737"/>
    </location>
</feature>